<evidence type="ECO:0000259" key="2">
    <source>
        <dbReference type="Pfam" id="PF01926"/>
    </source>
</evidence>
<name>A0A3G9J6A7_9FIRM</name>
<dbReference type="GO" id="GO:0030488">
    <property type="term" value="P:tRNA methylation"/>
    <property type="evidence" value="ECO:0007669"/>
    <property type="project" value="TreeGrafter"/>
</dbReference>
<dbReference type="SUPFAM" id="SSF52540">
    <property type="entry name" value="P-loop containing nucleoside triphosphate hydrolases"/>
    <property type="match status" value="1"/>
</dbReference>
<dbReference type="PANTHER" id="PTHR42714">
    <property type="entry name" value="TRNA MODIFICATION GTPASE GTPBP3"/>
    <property type="match status" value="1"/>
</dbReference>
<feature type="transmembrane region" description="Helical" evidence="1">
    <location>
        <begin position="360"/>
        <end position="378"/>
    </location>
</feature>
<dbReference type="GO" id="GO:0005525">
    <property type="term" value="F:GTP binding"/>
    <property type="evidence" value="ECO:0007669"/>
    <property type="project" value="InterPro"/>
</dbReference>
<feature type="transmembrane region" description="Helical" evidence="1">
    <location>
        <begin position="330"/>
        <end position="348"/>
    </location>
</feature>
<reference evidence="3 4" key="1">
    <citation type="submission" date="2018-11" db="EMBL/GenBank/DDBJ databases">
        <title>Novel Erysipelotrichaceae bacterium isolated from small intestine of a swine.</title>
        <authorList>
            <person name="Kim J.S."/>
            <person name="Choe H."/>
            <person name="Lee Y.R."/>
            <person name="Kim K.M."/>
            <person name="Park D.S."/>
        </authorList>
    </citation>
    <scope>NUCLEOTIDE SEQUENCE [LARGE SCALE GENOMIC DNA]</scope>
    <source>
        <strain evidence="3 4">SG0102</strain>
    </source>
</reference>
<evidence type="ECO:0000313" key="3">
    <source>
        <dbReference type="EMBL" id="BBH26717.1"/>
    </source>
</evidence>
<dbReference type="Proteomes" id="UP000268059">
    <property type="component" value="Chromosome"/>
</dbReference>
<keyword evidence="1" id="KW-1133">Transmembrane helix</keyword>
<keyword evidence="1" id="KW-0812">Transmembrane</keyword>
<dbReference type="KEGG" id="ebm:SG0102_16510"/>
<evidence type="ECO:0000256" key="1">
    <source>
        <dbReference type="SAM" id="Phobius"/>
    </source>
</evidence>
<dbReference type="PANTHER" id="PTHR42714:SF2">
    <property type="entry name" value="TRNA MODIFICATION GTPASE GTPBP3, MITOCHONDRIAL"/>
    <property type="match status" value="1"/>
</dbReference>
<feature type="domain" description="G" evidence="2">
    <location>
        <begin position="67"/>
        <end position="191"/>
    </location>
</feature>
<gene>
    <name evidence="3" type="ORF">SG0102_16510</name>
</gene>
<evidence type="ECO:0000313" key="4">
    <source>
        <dbReference type="Proteomes" id="UP000268059"/>
    </source>
</evidence>
<keyword evidence="1" id="KW-0472">Membrane</keyword>
<dbReference type="Pfam" id="PF01926">
    <property type="entry name" value="MMR_HSR1"/>
    <property type="match status" value="1"/>
</dbReference>
<sequence length="540" mass="59504">MKGNLGELNKRLMNVKNMYEKVDMVVDALPDAIPEDVRKFIKEKIVGDEALKELIKDIESRRPARLFMLGRTGSGKSSLINAMRGSYLAEVSNIKSCTINDLYMLSDDAGNDIMQIMDTRGFAESKAMNNIFAEQQLEEDLIKFKPDLILFVTVCSQRDHVDQDAALLKKLEDKYKKMTGLHVPVIVVVNKCDIMPPMKGSENGQYTQDKISNIYAFVSEIESIIEAEHLIYRAIIPVCSTIDWEKDVSQINKLSHHERSQLQMVYDGRWNIEKLKETCLTAITDEDAKKCFKQAIMVDKVVKDTALRMAQIFGGISAGVAAASLPISDIYILTTIQAVLVVLIAYISGEDLTVSEAVKFVFNIGGVVGNAFVLRAIVQESTKLLQSLYKTSTFINAIVAGQGTMTVGNAAIRYYINGDDDVIAKKQNDVAQFIFDHSKKAFDMTGDAVQNVKNAGIKTGKNIQDFSKKTGQAVNDASQQLVKNMVHVGNNFGKAAGNAGEYVARNAQQVKQNASESAKDLGDAIAHGVHGVVGNLKKKK</sequence>
<keyword evidence="4" id="KW-1185">Reference proteome</keyword>
<dbReference type="InterPro" id="IPR006073">
    <property type="entry name" value="GTP-bd"/>
</dbReference>
<dbReference type="CDD" id="cd00882">
    <property type="entry name" value="Ras_like_GTPase"/>
    <property type="match status" value="1"/>
</dbReference>
<dbReference type="OrthoDB" id="9255830at2"/>
<accession>A0A3G9J6A7</accession>
<protein>
    <recommendedName>
        <fullName evidence="2">G domain-containing protein</fullName>
    </recommendedName>
</protein>
<dbReference type="RefSeq" id="WP_125119548.1">
    <property type="nucleotide sequence ID" value="NZ_AP019309.1"/>
</dbReference>
<dbReference type="InterPro" id="IPR027417">
    <property type="entry name" value="P-loop_NTPase"/>
</dbReference>
<dbReference type="EMBL" id="AP019309">
    <property type="protein sequence ID" value="BBH26717.1"/>
    <property type="molecule type" value="Genomic_DNA"/>
</dbReference>
<proteinExistence type="predicted"/>
<dbReference type="AlphaFoldDB" id="A0A3G9J6A7"/>
<organism evidence="3 4">
    <name type="scientific">Intestinibaculum porci</name>
    <dbReference type="NCBI Taxonomy" id="2487118"/>
    <lineage>
        <taxon>Bacteria</taxon>
        <taxon>Bacillati</taxon>
        <taxon>Bacillota</taxon>
        <taxon>Erysipelotrichia</taxon>
        <taxon>Erysipelotrichales</taxon>
        <taxon>Erysipelotrichaceae</taxon>
        <taxon>Intestinibaculum</taxon>
    </lineage>
</organism>
<dbReference type="GO" id="GO:0005737">
    <property type="term" value="C:cytoplasm"/>
    <property type="evidence" value="ECO:0007669"/>
    <property type="project" value="TreeGrafter"/>
</dbReference>
<dbReference type="Gene3D" id="3.40.50.300">
    <property type="entry name" value="P-loop containing nucleotide triphosphate hydrolases"/>
    <property type="match status" value="1"/>
</dbReference>
<dbReference type="GO" id="GO:0002098">
    <property type="term" value="P:tRNA wobble uridine modification"/>
    <property type="evidence" value="ECO:0007669"/>
    <property type="project" value="TreeGrafter"/>
</dbReference>
<dbReference type="InParanoid" id="A0A3G9J6A7"/>